<dbReference type="EMBL" id="MCGN01000001">
    <property type="protein sequence ID" value="ORZ02403.1"/>
    <property type="molecule type" value="Genomic_DNA"/>
</dbReference>
<evidence type="ECO:0000313" key="2">
    <source>
        <dbReference type="Proteomes" id="UP000242180"/>
    </source>
</evidence>
<protein>
    <submittedName>
        <fullName evidence="1">Uncharacterized protein</fullName>
    </submittedName>
</protein>
<dbReference type="AlphaFoldDB" id="A0A1X2HS70"/>
<comment type="caution">
    <text evidence="1">The sequence shown here is derived from an EMBL/GenBank/DDBJ whole genome shotgun (WGS) entry which is preliminary data.</text>
</comment>
<dbReference type="Proteomes" id="UP000242180">
    <property type="component" value="Unassembled WGS sequence"/>
</dbReference>
<keyword evidence="2" id="KW-1185">Reference proteome</keyword>
<dbReference type="InParanoid" id="A0A1X2HS70"/>
<reference evidence="1 2" key="1">
    <citation type="submission" date="2016-07" db="EMBL/GenBank/DDBJ databases">
        <title>Pervasive Adenine N6-methylation of Active Genes in Fungi.</title>
        <authorList>
            <consortium name="DOE Joint Genome Institute"/>
            <person name="Mondo S.J."/>
            <person name="Dannebaum R.O."/>
            <person name="Kuo R.C."/>
            <person name="Labutti K."/>
            <person name="Haridas S."/>
            <person name="Kuo A."/>
            <person name="Salamov A."/>
            <person name="Ahrendt S.R."/>
            <person name="Lipzen A."/>
            <person name="Sullivan W."/>
            <person name="Andreopoulos W.B."/>
            <person name="Clum A."/>
            <person name="Lindquist E."/>
            <person name="Daum C."/>
            <person name="Ramamoorthy G.K."/>
            <person name="Gryganskyi A."/>
            <person name="Culley D."/>
            <person name="Magnuson J.K."/>
            <person name="James T.Y."/>
            <person name="O'Malley M.A."/>
            <person name="Stajich J.E."/>
            <person name="Spatafora J.W."/>
            <person name="Visel A."/>
            <person name="Grigoriev I.V."/>
        </authorList>
    </citation>
    <scope>NUCLEOTIDE SEQUENCE [LARGE SCALE GENOMIC DNA]</scope>
    <source>
        <strain evidence="1 2">NRRL 2496</strain>
    </source>
</reference>
<name>A0A1X2HS70_SYNRA</name>
<sequence>MQQMLLRCQWSRWGYQARPKPVSPSKTRTTQTVLCAVPLAEDDDDFSTKALIHRRRRLPEADTEDMQLAVALSRNAGPARKRAKKEVNLDAASILSIDESRTVVRRELVALLAKSECRTQPLPHDPCPPPSRLLQPDTRSFWQVANLGQPSPDLFSSRFMQKYV</sequence>
<proteinExistence type="predicted"/>
<accession>A0A1X2HS70</accession>
<gene>
    <name evidence="1" type="ORF">BCR43DRAFT_481491</name>
</gene>
<evidence type="ECO:0000313" key="1">
    <source>
        <dbReference type="EMBL" id="ORZ02403.1"/>
    </source>
</evidence>
<organism evidence="1 2">
    <name type="scientific">Syncephalastrum racemosum</name>
    <name type="common">Filamentous fungus</name>
    <dbReference type="NCBI Taxonomy" id="13706"/>
    <lineage>
        <taxon>Eukaryota</taxon>
        <taxon>Fungi</taxon>
        <taxon>Fungi incertae sedis</taxon>
        <taxon>Mucoromycota</taxon>
        <taxon>Mucoromycotina</taxon>
        <taxon>Mucoromycetes</taxon>
        <taxon>Mucorales</taxon>
        <taxon>Syncephalastraceae</taxon>
        <taxon>Syncephalastrum</taxon>
    </lineage>
</organism>